<keyword evidence="7" id="KW-0032">Aminotransferase</keyword>
<evidence type="ECO:0000259" key="6">
    <source>
        <dbReference type="PROSITE" id="PS50949"/>
    </source>
</evidence>
<dbReference type="Gene3D" id="3.90.1150.10">
    <property type="entry name" value="Aspartate Aminotransferase, domain 1"/>
    <property type="match status" value="1"/>
</dbReference>
<dbReference type="CDD" id="cd07377">
    <property type="entry name" value="WHTH_GntR"/>
    <property type="match status" value="1"/>
</dbReference>
<dbReference type="PROSITE" id="PS50949">
    <property type="entry name" value="HTH_GNTR"/>
    <property type="match status" value="1"/>
</dbReference>
<dbReference type="InterPro" id="IPR036390">
    <property type="entry name" value="WH_DNA-bd_sf"/>
</dbReference>
<dbReference type="SUPFAM" id="SSF53383">
    <property type="entry name" value="PLP-dependent transferases"/>
    <property type="match status" value="1"/>
</dbReference>
<keyword evidence="3" id="KW-0805">Transcription regulation</keyword>
<reference evidence="7" key="1">
    <citation type="submission" date="2021-03" db="EMBL/GenBank/DDBJ databases">
        <authorList>
            <person name="Stanton E."/>
        </authorList>
    </citation>
    <scope>NUCLEOTIDE SEQUENCE</scope>
    <source>
        <strain evidence="7">2020EL-00113</strain>
    </source>
</reference>
<dbReference type="Gene3D" id="3.40.640.10">
    <property type="entry name" value="Type I PLP-dependent aspartate aminotransferase-like (Major domain)"/>
    <property type="match status" value="1"/>
</dbReference>
<keyword evidence="4" id="KW-0238">DNA-binding</keyword>
<dbReference type="InterPro" id="IPR036388">
    <property type="entry name" value="WH-like_DNA-bd_sf"/>
</dbReference>
<dbReference type="AlphaFoldDB" id="A0A8I2AJK7"/>
<keyword evidence="7" id="KW-0808">Transferase</keyword>
<protein>
    <submittedName>
        <fullName evidence="7">PLP-dependent aminotransferase family protein</fullName>
    </submittedName>
</protein>
<dbReference type="InterPro" id="IPR015422">
    <property type="entry name" value="PyrdxlP-dep_Trfase_small"/>
</dbReference>
<dbReference type="InterPro" id="IPR004839">
    <property type="entry name" value="Aminotransferase_I/II_large"/>
</dbReference>
<evidence type="ECO:0000256" key="2">
    <source>
        <dbReference type="ARBA" id="ARBA00022898"/>
    </source>
</evidence>
<dbReference type="SMART" id="SM00345">
    <property type="entry name" value="HTH_GNTR"/>
    <property type="match status" value="1"/>
</dbReference>
<keyword evidence="2" id="KW-0663">Pyridoxal phosphate</keyword>
<dbReference type="SUPFAM" id="SSF46785">
    <property type="entry name" value="Winged helix' DNA-binding domain"/>
    <property type="match status" value="1"/>
</dbReference>
<dbReference type="Pfam" id="PF00392">
    <property type="entry name" value="GntR"/>
    <property type="match status" value="1"/>
</dbReference>
<evidence type="ECO:0000313" key="8">
    <source>
        <dbReference type="Proteomes" id="UP000674270"/>
    </source>
</evidence>
<evidence type="ECO:0000256" key="4">
    <source>
        <dbReference type="ARBA" id="ARBA00023125"/>
    </source>
</evidence>
<organism evidence="7 8">
    <name type="scientific">Providencia huaxiensis</name>
    <dbReference type="NCBI Taxonomy" id="2027290"/>
    <lineage>
        <taxon>Bacteria</taxon>
        <taxon>Pseudomonadati</taxon>
        <taxon>Pseudomonadota</taxon>
        <taxon>Gammaproteobacteria</taxon>
        <taxon>Enterobacterales</taxon>
        <taxon>Morganellaceae</taxon>
        <taxon>Providencia</taxon>
    </lineage>
</organism>
<dbReference type="EMBL" id="JAGKLY010000001">
    <property type="protein sequence ID" value="MBQ0267464.1"/>
    <property type="molecule type" value="Genomic_DNA"/>
</dbReference>
<dbReference type="InterPro" id="IPR051446">
    <property type="entry name" value="HTH_trans_reg/aminotransferase"/>
</dbReference>
<gene>
    <name evidence="7" type="ORF">J7T18_04005</name>
</gene>
<name>A0A8I2AJK7_9GAMM</name>
<feature type="domain" description="HTH gntR-type" evidence="6">
    <location>
        <begin position="7"/>
        <end position="75"/>
    </location>
</feature>
<evidence type="ECO:0000313" key="7">
    <source>
        <dbReference type="EMBL" id="MBQ0267464.1"/>
    </source>
</evidence>
<proteinExistence type="inferred from homology"/>
<dbReference type="Gene3D" id="1.10.10.10">
    <property type="entry name" value="Winged helix-like DNA-binding domain superfamily/Winged helix DNA-binding domain"/>
    <property type="match status" value="1"/>
</dbReference>
<keyword evidence="5" id="KW-0804">Transcription</keyword>
<dbReference type="InterPro" id="IPR015421">
    <property type="entry name" value="PyrdxlP-dep_Trfase_major"/>
</dbReference>
<dbReference type="InterPro" id="IPR000524">
    <property type="entry name" value="Tscrpt_reg_HTH_GntR"/>
</dbReference>
<dbReference type="PANTHER" id="PTHR46577:SF2">
    <property type="entry name" value="TRANSCRIPTIONAL REGULATORY PROTEIN"/>
    <property type="match status" value="1"/>
</dbReference>
<dbReference type="GO" id="GO:0003700">
    <property type="term" value="F:DNA-binding transcription factor activity"/>
    <property type="evidence" value="ECO:0007669"/>
    <property type="project" value="InterPro"/>
</dbReference>
<dbReference type="GO" id="GO:0030170">
    <property type="term" value="F:pyridoxal phosphate binding"/>
    <property type="evidence" value="ECO:0007669"/>
    <property type="project" value="InterPro"/>
</dbReference>
<evidence type="ECO:0000256" key="3">
    <source>
        <dbReference type="ARBA" id="ARBA00023015"/>
    </source>
</evidence>
<evidence type="ECO:0000256" key="1">
    <source>
        <dbReference type="ARBA" id="ARBA00005384"/>
    </source>
</evidence>
<sequence length="475" mass="54040">MRRVYNVLLYKQIAQELQEKIKQGEFLSGEKMPSVRDIGRTHQVSITTAQLAYRELERLQLIYAVPKSGYFVIPEKTEALLPKVANYIQKPVQVAQWNPTMDFLRVSERHGVTSLSCAVPNIEDKSLEPLWQEMTMVARRKLSLTLEYDSLQGLASLREQIHLISDDSHLFTPDDIVTTTSGHQSLSIALQACTQGNDVIAVESPTFPGLLQTLYGLGRKIIEIPIDPETGIDLDRLEEAFERWEVKAVVVTPSCNNPMGCIMPDNNKQRLLNIVEKHHGTVIENDCLAGLAYQYPRPSTIQSLDNNGHVILCSSFSKTVAPGTRTGWIIPGRYKEKVLHLKYLSHCSGEIFMQQVMANFLKEGHYFLHLRRMRQHYSELQCQYKELVETHFPVNTRISRPQGGFSLWVEHLPVDNRKLLDILHRNKVTVLTGEHFSTGGCFPNHLRINYALPLIARRRNAIKILGEALKVTSLK</sequence>
<comment type="caution">
    <text evidence="7">The sequence shown here is derived from an EMBL/GenBank/DDBJ whole genome shotgun (WGS) entry which is preliminary data.</text>
</comment>
<evidence type="ECO:0000256" key="5">
    <source>
        <dbReference type="ARBA" id="ARBA00023163"/>
    </source>
</evidence>
<comment type="similarity">
    <text evidence="1">In the C-terminal section; belongs to the class-I pyridoxal-phosphate-dependent aminotransferase family.</text>
</comment>
<dbReference type="GO" id="GO:0008483">
    <property type="term" value="F:transaminase activity"/>
    <property type="evidence" value="ECO:0007669"/>
    <property type="project" value="UniProtKB-KW"/>
</dbReference>
<dbReference type="CDD" id="cd00609">
    <property type="entry name" value="AAT_like"/>
    <property type="match status" value="1"/>
</dbReference>
<dbReference type="GO" id="GO:0003677">
    <property type="term" value="F:DNA binding"/>
    <property type="evidence" value="ECO:0007669"/>
    <property type="project" value="UniProtKB-KW"/>
</dbReference>
<accession>A0A8I2AJK7</accession>
<dbReference type="Pfam" id="PF00155">
    <property type="entry name" value="Aminotran_1_2"/>
    <property type="match status" value="1"/>
</dbReference>
<dbReference type="PANTHER" id="PTHR46577">
    <property type="entry name" value="HTH-TYPE TRANSCRIPTIONAL REGULATORY PROTEIN GABR"/>
    <property type="match status" value="1"/>
</dbReference>
<dbReference type="Proteomes" id="UP000674270">
    <property type="component" value="Unassembled WGS sequence"/>
</dbReference>
<dbReference type="InterPro" id="IPR015424">
    <property type="entry name" value="PyrdxlP-dep_Trfase"/>
</dbReference>